<keyword evidence="5" id="KW-0808">Transferase</keyword>
<evidence type="ECO:0000256" key="8">
    <source>
        <dbReference type="ARBA" id="ARBA00023160"/>
    </source>
</evidence>
<sequence>MTYAAIKGWGKCLPPAVLSNDDLATFLETNDEWITSRTGMKERRISHVQVSELAYVACEKALAAAGKEAGDVELIVFGSTTFDELCPNAASNVQRLLGAKNAACMDVNTACTSGMYSLTTATAMIKSGVVKSALVIGAEAISPIMDWSNRDVAVLFGDGAAALYLEASDEEEGVLAESLGCFGESRDILAVEGWGMKYANKERVLGDATWAFLGQEIFKKAVAGMAQGCEKTLKKLNFTSQDIDLVVPHQANLRIIDSLAKKLSLDKSDVFINIHRYGNMSAATALVAFVEAIEEKRVKANSHILLPAFGGGLTWSAHIIKFGQRITPIGSSQIELPACNQSGLELVEQIINSKK</sequence>
<dbReference type="CDD" id="cd00830">
    <property type="entry name" value="KAS_III"/>
    <property type="match status" value="1"/>
</dbReference>
<keyword evidence="4" id="KW-0444">Lipid biosynthesis</keyword>
<accession>A0ABU3A4R4</accession>
<evidence type="ECO:0000256" key="5">
    <source>
        <dbReference type="ARBA" id="ARBA00022679"/>
    </source>
</evidence>
<evidence type="ECO:0000256" key="7">
    <source>
        <dbReference type="ARBA" id="ARBA00023098"/>
    </source>
</evidence>
<dbReference type="EMBL" id="JAVRIF010000009">
    <property type="protein sequence ID" value="MDT0604890.1"/>
    <property type="molecule type" value="Genomic_DNA"/>
</dbReference>
<feature type="domain" description="Beta-ketoacyl-[acyl-carrier-protein] synthase III C-terminal" evidence="11">
    <location>
        <begin position="233"/>
        <end position="321"/>
    </location>
</feature>
<protein>
    <submittedName>
        <fullName evidence="13">Ketoacyl-ACP synthase III</fullName>
    </submittedName>
</protein>
<keyword evidence="10" id="KW-0012">Acyltransferase</keyword>
<evidence type="ECO:0000256" key="3">
    <source>
        <dbReference type="ARBA" id="ARBA00022490"/>
    </source>
</evidence>
<dbReference type="Gene3D" id="3.40.47.10">
    <property type="match status" value="1"/>
</dbReference>
<keyword evidence="6" id="KW-0276">Fatty acid metabolism</keyword>
<evidence type="ECO:0000313" key="13">
    <source>
        <dbReference type="EMBL" id="MDT0604890.1"/>
    </source>
</evidence>
<feature type="domain" description="Beta-ketoacyl-[acyl-carrier-protein] synthase III N-terminal" evidence="12">
    <location>
        <begin position="105"/>
        <end position="181"/>
    </location>
</feature>
<dbReference type="Pfam" id="PF08545">
    <property type="entry name" value="ACP_syn_III"/>
    <property type="match status" value="1"/>
</dbReference>
<evidence type="ECO:0000313" key="14">
    <source>
        <dbReference type="Proteomes" id="UP001266357"/>
    </source>
</evidence>
<evidence type="ECO:0000256" key="6">
    <source>
        <dbReference type="ARBA" id="ARBA00022832"/>
    </source>
</evidence>
<evidence type="ECO:0000256" key="4">
    <source>
        <dbReference type="ARBA" id="ARBA00022516"/>
    </source>
</evidence>
<dbReference type="InterPro" id="IPR013751">
    <property type="entry name" value="ACP_syn_III_N"/>
</dbReference>
<dbReference type="RefSeq" id="WP_311583804.1">
    <property type="nucleotide sequence ID" value="NZ_JAVRIF010000009.1"/>
</dbReference>
<dbReference type="PANTHER" id="PTHR43091:SF2">
    <property type="entry name" value="BETA-KETOACYL-[ACYL-CARRIER-PROTEIN] SYNTHASE III 2"/>
    <property type="match status" value="1"/>
</dbReference>
<dbReference type="InterPro" id="IPR016039">
    <property type="entry name" value="Thiolase-like"/>
</dbReference>
<keyword evidence="14" id="KW-1185">Reference proteome</keyword>
<proteinExistence type="inferred from homology"/>
<evidence type="ECO:0000256" key="1">
    <source>
        <dbReference type="ARBA" id="ARBA00005189"/>
    </source>
</evidence>
<name>A0ABU3A4R4_9GAMM</name>
<evidence type="ECO:0000259" key="12">
    <source>
        <dbReference type="Pfam" id="PF08545"/>
    </source>
</evidence>
<dbReference type="InterPro" id="IPR004655">
    <property type="entry name" value="FabH"/>
</dbReference>
<keyword evidence="7" id="KW-0443">Lipid metabolism</keyword>
<comment type="similarity">
    <text evidence="2">Belongs to the thiolase-like superfamily. FabH family.</text>
</comment>
<comment type="pathway">
    <text evidence="1">Lipid metabolism.</text>
</comment>
<organism evidence="13 14">
    <name type="scientific">Thalassotalea castellviae</name>
    <dbReference type="NCBI Taxonomy" id="3075612"/>
    <lineage>
        <taxon>Bacteria</taxon>
        <taxon>Pseudomonadati</taxon>
        <taxon>Pseudomonadota</taxon>
        <taxon>Gammaproteobacteria</taxon>
        <taxon>Alteromonadales</taxon>
        <taxon>Colwelliaceae</taxon>
        <taxon>Thalassotalea</taxon>
    </lineage>
</organism>
<evidence type="ECO:0000259" key="11">
    <source>
        <dbReference type="Pfam" id="PF08541"/>
    </source>
</evidence>
<comment type="caution">
    <text evidence="13">The sequence shown here is derived from an EMBL/GenBank/DDBJ whole genome shotgun (WGS) entry which is preliminary data.</text>
</comment>
<evidence type="ECO:0000256" key="2">
    <source>
        <dbReference type="ARBA" id="ARBA00008642"/>
    </source>
</evidence>
<dbReference type="NCBIfam" id="NF006829">
    <property type="entry name" value="PRK09352.1"/>
    <property type="match status" value="1"/>
</dbReference>
<dbReference type="Proteomes" id="UP001266357">
    <property type="component" value="Unassembled WGS sequence"/>
</dbReference>
<evidence type="ECO:0000256" key="9">
    <source>
        <dbReference type="ARBA" id="ARBA00023268"/>
    </source>
</evidence>
<dbReference type="SUPFAM" id="SSF53901">
    <property type="entry name" value="Thiolase-like"/>
    <property type="match status" value="1"/>
</dbReference>
<evidence type="ECO:0000256" key="10">
    <source>
        <dbReference type="ARBA" id="ARBA00023315"/>
    </source>
</evidence>
<keyword evidence="9" id="KW-0511">Multifunctional enzyme</keyword>
<reference evidence="13 14" key="1">
    <citation type="submission" date="2023-09" db="EMBL/GenBank/DDBJ databases">
        <authorList>
            <person name="Rey-Velasco X."/>
        </authorList>
    </citation>
    <scope>NUCLEOTIDE SEQUENCE [LARGE SCALE GENOMIC DNA]</scope>
    <source>
        <strain evidence="13 14">W431</strain>
    </source>
</reference>
<dbReference type="NCBIfam" id="TIGR00747">
    <property type="entry name" value="fabH"/>
    <property type="match status" value="1"/>
</dbReference>
<gene>
    <name evidence="13" type="ORF">RM573_14910</name>
</gene>
<keyword evidence="3" id="KW-0963">Cytoplasm</keyword>
<dbReference type="Pfam" id="PF08541">
    <property type="entry name" value="ACP_syn_III_C"/>
    <property type="match status" value="1"/>
</dbReference>
<keyword evidence="8" id="KW-0275">Fatty acid biosynthesis</keyword>
<dbReference type="PANTHER" id="PTHR43091">
    <property type="entry name" value="3-OXOACYL-[ACYL-CARRIER-PROTEIN] SYNTHASE"/>
    <property type="match status" value="1"/>
</dbReference>
<dbReference type="InterPro" id="IPR013747">
    <property type="entry name" value="ACP_syn_III_C"/>
</dbReference>